<evidence type="ECO:0000259" key="4">
    <source>
        <dbReference type="PROSITE" id="PS50995"/>
    </source>
</evidence>
<dbReference type="AlphaFoldDB" id="M2Q2D6"/>
<organism evidence="5 6">
    <name type="scientific">Eggerthia catenaformis OT 569 = DSM 20559</name>
    <dbReference type="NCBI Taxonomy" id="999415"/>
    <lineage>
        <taxon>Bacteria</taxon>
        <taxon>Bacillati</taxon>
        <taxon>Bacillota</taxon>
        <taxon>Erysipelotrichia</taxon>
        <taxon>Erysipelotrichales</taxon>
        <taxon>Coprobacillaceae</taxon>
        <taxon>Eggerthia</taxon>
    </lineage>
</organism>
<dbReference type="eggNOG" id="COG1846">
    <property type="taxonomic scope" value="Bacteria"/>
</dbReference>
<dbReference type="PANTHER" id="PTHR42756">
    <property type="entry name" value="TRANSCRIPTIONAL REGULATOR, MARR"/>
    <property type="match status" value="1"/>
</dbReference>
<evidence type="ECO:0000256" key="1">
    <source>
        <dbReference type="ARBA" id="ARBA00023015"/>
    </source>
</evidence>
<sequence length="147" mass="16968">MDKVQEAINTIAFAKKQMSGIIKEKLKDFPISREQSQLLYTLTEEKSCTQKRLADLLFVSEATLSVRIKRLETIGYVKRTTDKKDRRKFRLSVTAKGKKELLKALDIVDATTHEMLEGFTDKELDFIISIGKRIEINIEKIMEESNL</sequence>
<evidence type="ECO:0000256" key="2">
    <source>
        <dbReference type="ARBA" id="ARBA00023125"/>
    </source>
</evidence>
<evidence type="ECO:0000313" key="6">
    <source>
        <dbReference type="Proteomes" id="UP000011758"/>
    </source>
</evidence>
<dbReference type="Proteomes" id="UP000011758">
    <property type="component" value="Unassembled WGS sequence"/>
</dbReference>
<dbReference type="BioCyc" id="ECAT999415-HMP:GTTI-649-MONOMER"/>
<gene>
    <name evidence="5" type="ORF">HMPREF9943_00628</name>
</gene>
<dbReference type="Pfam" id="PF01047">
    <property type="entry name" value="MarR"/>
    <property type="match status" value="1"/>
</dbReference>
<protein>
    <recommendedName>
        <fullName evidence="4">HTH marR-type domain-containing protein</fullName>
    </recommendedName>
</protein>
<dbReference type="STRING" id="999415.HMPREF9943_00628"/>
<evidence type="ECO:0000256" key="3">
    <source>
        <dbReference type="ARBA" id="ARBA00023163"/>
    </source>
</evidence>
<keyword evidence="2" id="KW-0238">DNA-binding</keyword>
<dbReference type="GO" id="GO:0003677">
    <property type="term" value="F:DNA binding"/>
    <property type="evidence" value="ECO:0007669"/>
    <property type="project" value="UniProtKB-KW"/>
</dbReference>
<dbReference type="PRINTS" id="PR00598">
    <property type="entry name" value="HTHMARR"/>
</dbReference>
<dbReference type="InterPro" id="IPR036390">
    <property type="entry name" value="WH_DNA-bd_sf"/>
</dbReference>
<dbReference type="InterPro" id="IPR036388">
    <property type="entry name" value="WH-like_DNA-bd_sf"/>
</dbReference>
<dbReference type="Gene3D" id="1.10.10.10">
    <property type="entry name" value="Winged helix-like DNA-binding domain superfamily/Winged helix DNA-binding domain"/>
    <property type="match status" value="1"/>
</dbReference>
<dbReference type="InterPro" id="IPR000835">
    <property type="entry name" value="HTH_MarR-typ"/>
</dbReference>
<accession>M2Q2D6</accession>
<keyword evidence="1" id="KW-0805">Transcription regulation</keyword>
<dbReference type="SUPFAM" id="SSF46785">
    <property type="entry name" value="Winged helix' DNA-binding domain"/>
    <property type="match status" value="1"/>
</dbReference>
<dbReference type="InterPro" id="IPR023187">
    <property type="entry name" value="Tscrpt_reg_MarR-type_CS"/>
</dbReference>
<dbReference type="SMART" id="SM00347">
    <property type="entry name" value="HTH_MARR"/>
    <property type="match status" value="1"/>
</dbReference>
<keyword evidence="3" id="KW-0804">Transcription</keyword>
<dbReference type="PROSITE" id="PS01117">
    <property type="entry name" value="HTH_MARR_1"/>
    <property type="match status" value="1"/>
</dbReference>
<dbReference type="PANTHER" id="PTHR42756:SF1">
    <property type="entry name" value="TRANSCRIPTIONAL REPRESSOR OF EMRAB OPERON"/>
    <property type="match status" value="1"/>
</dbReference>
<dbReference type="RefSeq" id="WP_004801949.1">
    <property type="nucleotide sequence ID" value="NZ_AUGJ01000003.1"/>
</dbReference>
<reference evidence="5 6" key="1">
    <citation type="submission" date="2013-02" db="EMBL/GenBank/DDBJ databases">
        <title>The Genome Sequence of Lactobacillus catenaformis F0143.</title>
        <authorList>
            <consortium name="The Broad Institute Genome Sequencing Platform"/>
            <person name="Earl A."/>
            <person name="Ward D."/>
            <person name="Feldgarden M."/>
            <person name="Gevers D."/>
            <person name="Izard J."/>
            <person name="Blanton J.M."/>
            <person name="Mathney J."/>
            <person name="Dewhirst F.E."/>
            <person name="Young S.K."/>
            <person name="Zeng Q."/>
            <person name="Gargeya S."/>
            <person name="Fitzgerald M."/>
            <person name="Haas B."/>
            <person name="Abouelleil A."/>
            <person name="Alvarado L."/>
            <person name="Arachchi H.M."/>
            <person name="Berlin A."/>
            <person name="Chapman S.B."/>
            <person name="Gearin G."/>
            <person name="Goldberg J."/>
            <person name="Griggs A."/>
            <person name="Gujja S."/>
            <person name="Hansen M."/>
            <person name="Heiman D."/>
            <person name="Howarth C."/>
            <person name="Larimer J."/>
            <person name="Lui A."/>
            <person name="MacDonald P.J.P."/>
            <person name="McCowen C."/>
            <person name="Montmayeur A."/>
            <person name="Murphy C."/>
            <person name="Neiman D."/>
            <person name="Pearson M."/>
            <person name="Priest M."/>
            <person name="Roberts A."/>
            <person name="Saif S."/>
            <person name="Shea T."/>
            <person name="Sisk P."/>
            <person name="Stolte C."/>
            <person name="Sykes S."/>
            <person name="Wortman J."/>
            <person name="Nusbaum C."/>
            <person name="Birren B."/>
        </authorList>
    </citation>
    <scope>NUCLEOTIDE SEQUENCE [LARGE SCALE GENOMIC DNA]</scope>
    <source>
        <strain evidence="5 6">OT 569</strain>
    </source>
</reference>
<keyword evidence="6" id="KW-1185">Reference proteome</keyword>
<dbReference type="GO" id="GO:0003700">
    <property type="term" value="F:DNA-binding transcription factor activity"/>
    <property type="evidence" value="ECO:0007669"/>
    <property type="project" value="InterPro"/>
</dbReference>
<dbReference type="OrthoDB" id="1648080at2"/>
<dbReference type="PROSITE" id="PS50995">
    <property type="entry name" value="HTH_MARR_2"/>
    <property type="match status" value="1"/>
</dbReference>
<proteinExistence type="predicted"/>
<evidence type="ECO:0000313" key="5">
    <source>
        <dbReference type="EMBL" id="EMD17065.1"/>
    </source>
</evidence>
<name>M2Q2D6_9FIRM</name>
<dbReference type="EMBL" id="AGEJ01000011">
    <property type="protein sequence ID" value="EMD17065.1"/>
    <property type="molecule type" value="Genomic_DNA"/>
</dbReference>
<comment type="caution">
    <text evidence="5">The sequence shown here is derived from an EMBL/GenBank/DDBJ whole genome shotgun (WGS) entry which is preliminary data.</text>
</comment>
<feature type="domain" description="HTH marR-type" evidence="4">
    <location>
        <begin position="1"/>
        <end position="136"/>
    </location>
</feature>